<organism evidence="1 2">
    <name type="scientific">Deefgea tanakiae</name>
    <dbReference type="NCBI Taxonomy" id="2865840"/>
    <lineage>
        <taxon>Bacteria</taxon>
        <taxon>Pseudomonadati</taxon>
        <taxon>Pseudomonadota</taxon>
        <taxon>Betaproteobacteria</taxon>
        <taxon>Neisseriales</taxon>
        <taxon>Chitinibacteraceae</taxon>
        <taxon>Deefgea</taxon>
    </lineage>
</organism>
<sequence>MPHCSGWGIGWFSRLVACSSRVPCESYYAPSTKKTLYFYNPKTINLYTEKISKININIPNFATHYYLAEQGPFKSLSELPLADEDPLFLELLTRHQSEPSYRRRYGRDYIQKRKVIEQRLRELFIARGGQPQVEHPSYLVLGASEWFKDLNAHHQSLTIKLAELNPLTTSITFPDSFIALSRADKPYFEKIYLLSELDELINTFGLPSNDHLVPYERYWEYDFELYIEIQIWEKLSATALANANSNSNLIDMNPSILNNKLANTTS</sequence>
<evidence type="ECO:0000313" key="2">
    <source>
        <dbReference type="Proteomes" id="UP000825679"/>
    </source>
</evidence>
<name>A0ABX8Z2J3_9NEIS</name>
<accession>A0ABX8Z2J3</accession>
<keyword evidence="2" id="KW-1185">Reference proteome</keyword>
<dbReference type="Proteomes" id="UP000825679">
    <property type="component" value="Chromosome"/>
</dbReference>
<reference evidence="1 2" key="1">
    <citation type="submission" date="2021-08" db="EMBL/GenBank/DDBJ databases">
        <title>complete genome sequencing of Deefgea sp. D25.</title>
        <authorList>
            <person name="Bae J.-W."/>
            <person name="Gim D.-H."/>
        </authorList>
    </citation>
    <scope>NUCLEOTIDE SEQUENCE [LARGE SCALE GENOMIC DNA]</scope>
    <source>
        <strain evidence="1 2">D25</strain>
    </source>
</reference>
<proteinExistence type="predicted"/>
<evidence type="ECO:0000313" key="1">
    <source>
        <dbReference type="EMBL" id="QZA76798.1"/>
    </source>
</evidence>
<dbReference type="RefSeq" id="WP_221005200.1">
    <property type="nucleotide sequence ID" value="NZ_CP081150.1"/>
</dbReference>
<dbReference type="EMBL" id="CP081150">
    <property type="protein sequence ID" value="QZA76798.1"/>
    <property type="molecule type" value="Genomic_DNA"/>
</dbReference>
<gene>
    <name evidence="1" type="ORF">K4H28_10770</name>
</gene>
<protein>
    <submittedName>
        <fullName evidence="1">Uncharacterized protein</fullName>
    </submittedName>
</protein>